<feature type="domain" description="GGDEF" evidence="11">
    <location>
        <begin position="611"/>
        <end position="744"/>
    </location>
</feature>
<dbReference type="Pfam" id="PF13426">
    <property type="entry name" value="PAS_9"/>
    <property type="match status" value="1"/>
</dbReference>
<feature type="transmembrane region" description="Helical" evidence="7">
    <location>
        <begin position="70"/>
        <end position="92"/>
    </location>
</feature>
<feature type="transmembrane region" description="Helical" evidence="7">
    <location>
        <begin position="6"/>
        <end position="24"/>
    </location>
</feature>
<keyword evidence="3" id="KW-1003">Cell membrane</keyword>
<keyword evidence="4 7" id="KW-0812">Transmembrane</keyword>
<dbReference type="InterPro" id="IPR000014">
    <property type="entry name" value="PAS"/>
</dbReference>
<evidence type="ECO:0000313" key="13">
    <source>
        <dbReference type="Proteomes" id="UP000267448"/>
    </source>
</evidence>
<dbReference type="CDD" id="cd01949">
    <property type="entry name" value="GGDEF"/>
    <property type="match status" value="1"/>
</dbReference>
<evidence type="ECO:0000259" key="11">
    <source>
        <dbReference type="PROSITE" id="PS50887"/>
    </source>
</evidence>
<dbReference type="SUPFAM" id="SSF55785">
    <property type="entry name" value="PYP-like sensor domain (PAS domain)"/>
    <property type="match status" value="3"/>
</dbReference>
<dbReference type="CDD" id="cd00130">
    <property type="entry name" value="PAS"/>
    <property type="match status" value="3"/>
</dbReference>
<gene>
    <name evidence="12" type="ORF">EKG38_18520</name>
</gene>
<dbReference type="PROSITE" id="PS50113">
    <property type="entry name" value="PAC"/>
    <property type="match status" value="3"/>
</dbReference>
<dbReference type="RefSeq" id="WP_126521821.1">
    <property type="nucleotide sequence ID" value="NZ_RXNU01000012.1"/>
</dbReference>
<feature type="domain" description="PAC" evidence="9">
    <location>
        <begin position="404"/>
        <end position="457"/>
    </location>
</feature>
<feature type="transmembrane region" description="Helical" evidence="7">
    <location>
        <begin position="104"/>
        <end position="124"/>
    </location>
</feature>
<dbReference type="InterPro" id="IPR052155">
    <property type="entry name" value="Biofilm_reg_signaling"/>
</dbReference>
<dbReference type="NCBIfam" id="TIGR00254">
    <property type="entry name" value="GGDEF"/>
    <property type="match status" value="1"/>
</dbReference>
<evidence type="ECO:0000259" key="8">
    <source>
        <dbReference type="PROSITE" id="PS50112"/>
    </source>
</evidence>
<feature type="domain" description="PAS" evidence="8">
    <location>
        <begin position="328"/>
        <end position="400"/>
    </location>
</feature>
<evidence type="ECO:0000256" key="4">
    <source>
        <dbReference type="ARBA" id="ARBA00022692"/>
    </source>
</evidence>
<feature type="domain" description="PAC" evidence="9">
    <location>
        <begin position="527"/>
        <end position="579"/>
    </location>
</feature>
<evidence type="ECO:0000256" key="3">
    <source>
        <dbReference type="ARBA" id="ARBA00022475"/>
    </source>
</evidence>
<feature type="transmembrane region" description="Helical" evidence="7">
    <location>
        <begin position="136"/>
        <end position="155"/>
    </location>
</feature>
<comment type="cofactor">
    <cofactor evidence="1">
        <name>Mg(2+)</name>
        <dbReference type="ChEBI" id="CHEBI:18420"/>
    </cofactor>
</comment>
<evidence type="ECO:0000256" key="1">
    <source>
        <dbReference type="ARBA" id="ARBA00001946"/>
    </source>
</evidence>
<evidence type="ECO:0000256" key="6">
    <source>
        <dbReference type="ARBA" id="ARBA00023136"/>
    </source>
</evidence>
<dbReference type="SMART" id="SM00091">
    <property type="entry name" value="PAS"/>
    <property type="match status" value="3"/>
</dbReference>
<evidence type="ECO:0000313" key="12">
    <source>
        <dbReference type="EMBL" id="RTR37455.1"/>
    </source>
</evidence>
<dbReference type="InterPro" id="IPR001610">
    <property type="entry name" value="PAC"/>
</dbReference>
<dbReference type="OrthoDB" id="9176779at2"/>
<dbReference type="Pfam" id="PF07694">
    <property type="entry name" value="5TM-5TMR_LYT"/>
    <property type="match status" value="1"/>
</dbReference>
<dbReference type="Gene3D" id="3.20.20.450">
    <property type="entry name" value="EAL domain"/>
    <property type="match status" value="1"/>
</dbReference>
<dbReference type="InterPro" id="IPR029787">
    <property type="entry name" value="Nucleotide_cyclase"/>
</dbReference>
<dbReference type="GO" id="GO:0000155">
    <property type="term" value="F:phosphorelay sensor kinase activity"/>
    <property type="evidence" value="ECO:0007669"/>
    <property type="project" value="InterPro"/>
</dbReference>
<dbReference type="InterPro" id="IPR035965">
    <property type="entry name" value="PAS-like_dom_sf"/>
</dbReference>
<accession>A0A3S0RVV8</accession>
<dbReference type="SUPFAM" id="SSF141868">
    <property type="entry name" value="EAL domain-like"/>
    <property type="match status" value="1"/>
</dbReference>
<sequence length="1020" mass="116223">MDSDVIFSLVQNAALLLAMVFVYDAVPRKQRHEYYFLWRISVGTVIGGITVTTMMTHWEYQPGVFFDARSIILGISGLFFGGLPTLVAMVIASVYRFLEGGSGWWAGIGIIFSSGLLGSYWRYYRKSFIADLSFKELYIFGFILQVITLLWMFVLPFEMAISILSRISFPALIVYPIAFVLLGLLLSRRLEIERDAKIQLQDDFIFRSQFNVGNIGIAISSVDQHWIKVNPRMCQMLQYTEEELLLKTWAEMTYFDDLQTDLNLFNRMLDGEFDEYEMDKRYVAKDGSIVYTHLTVACQRVNNQVQLVIAGLLDITSQKQAESAMSKSQEQLALVLDSSELGLWDWDLKSDKVERNDYCAKLLGCGVEELNDDARLWINAIHPQDRLEVLHAMDKHLKGENPQYIIEYRLNTFHGETRWILDRGKVASKDVNGAPLRVCGTNTDITDRKRGEESLQLAASVYNNSSEAMSVQDSLGNIITINSAFTDITGYPEGEILSKHIRILECDRTSKNQYDQMNLQITETGRWQGEVWLKHKSGTEFIVWLTINTILDNKGEVYRRVALFSDITEKKQAEHIIWKQANYDPLTGLPNRRMLLEYLGTELLKSDRTKKHFALMFLDLDYFKEVNDSLGHDIGDLLLVETAKRLKGCIRESDVVARLGGDEFTVVLSSIQDHKGVERVAENILSRLAEPFNLDNESAYISASIGITLYPDDASSIDGLLKHADQAMYAAKEQGRNRYHYFTPSMQEYAKYRMLLIRDLRKAIIRKEFEIYYQPIIELTDSKVFKAEALIRWHHPVRGVVSPGEFIPVAEETGLIIEIGNWVFEQAAKQSAMWRERFGVAIQISINKSPIQFRDEGESFVDWIEQLKKLNLESNGICVEITEGLLLDASMGVSEKLLAYRDAGIQVSLDDFGTGYSSLAYLKKFDIDYLKIDQSFTRNLETDANDVTLCEAIIVMAHKLGMKVIAEGVETEFQKKILFEAGCDYGQGYLFSKPIPVAQFEAKYLIGLTQLPNEKGSPSQ</sequence>
<dbReference type="AlphaFoldDB" id="A0A3S0RVV8"/>
<comment type="subcellular location">
    <subcellularLocation>
        <location evidence="2">Cell membrane</location>
        <topology evidence="2">Multi-pass membrane protein</topology>
    </subcellularLocation>
</comment>
<dbReference type="EMBL" id="RXNU01000012">
    <property type="protein sequence ID" value="RTR37455.1"/>
    <property type="molecule type" value="Genomic_DNA"/>
</dbReference>
<dbReference type="InterPro" id="IPR013655">
    <property type="entry name" value="PAS_fold_3"/>
</dbReference>
<dbReference type="InterPro" id="IPR011620">
    <property type="entry name" value="Sig_transdc_His_kinase_LytS_TM"/>
</dbReference>
<feature type="domain" description="EAL" evidence="10">
    <location>
        <begin position="753"/>
        <end position="1008"/>
    </location>
</feature>
<dbReference type="FunFam" id="3.30.70.270:FF:000001">
    <property type="entry name" value="Diguanylate cyclase domain protein"/>
    <property type="match status" value="1"/>
</dbReference>
<dbReference type="InterPro" id="IPR043128">
    <property type="entry name" value="Rev_trsase/Diguanyl_cyclase"/>
</dbReference>
<dbReference type="Proteomes" id="UP000267448">
    <property type="component" value="Unassembled WGS sequence"/>
</dbReference>
<dbReference type="InterPro" id="IPR000160">
    <property type="entry name" value="GGDEF_dom"/>
</dbReference>
<dbReference type="GO" id="GO:0005886">
    <property type="term" value="C:plasma membrane"/>
    <property type="evidence" value="ECO:0007669"/>
    <property type="project" value="UniProtKB-SubCell"/>
</dbReference>
<name>A0A3S0RVV8_9GAMM</name>
<dbReference type="CDD" id="cd01948">
    <property type="entry name" value="EAL"/>
    <property type="match status" value="1"/>
</dbReference>
<dbReference type="Gene3D" id="3.30.70.270">
    <property type="match status" value="1"/>
</dbReference>
<dbReference type="Pfam" id="PF00563">
    <property type="entry name" value="EAL"/>
    <property type="match status" value="1"/>
</dbReference>
<dbReference type="Pfam" id="PF08447">
    <property type="entry name" value="PAS_3"/>
    <property type="match status" value="2"/>
</dbReference>
<feature type="transmembrane region" description="Helical" evidence="7">
    <location>
        <begin position="36"/>
        <end position="58"/>
    </location>
</feature>
<dbReference type="PANTHER" id="PTHR44757:SF2">
    <property type="entry name" value="BIOFILM ARCHITECTURE MAINTENANCE PROTEIN MBAA"/>
    <property type="match status" value="1"/>
</dbReference>
<dbReference type="PANTHER" id="PTHR44757">
    <property type="entry name" value="DIGUANYLATE CYCLASE DGCP"/>
    <property type="match status" value="1"/>
</dbReference>
<dbReference type="SMART" id="SM00052">
    <property type="entry name" value="EAL"/>
    <property type="match status" value="1"/>
</dbReference>
<keyword evidence="5 7" id="KW-1133">Transmembrane helix</keyword>
<feature type="transmembrane region" description="Helical" evidence="7">
    <location>
        <begin position="167"/>
        <end position="186"/>
    </location>
</feature>
<evidence type="ECO:0000259" key="10">
    <source>
        <dbReference type="PROSITE" id="PS50883"/>
    </source>
</evidence>
<organism evidence="12 13">
    <name type="scientific">Shewanella canadensis</name>
    <dbReference type="NCBI Taxonomy" id="271096"/>
    <lineage>
        <taxon>Bacteria</taxon>
        <taxon>Pseudomonadati</taxon>
        <taxon>Pseudomonadota</taxon>
        <taxon>Gammaproteobacteria</taxon>
        <taxon>Alteromonadales</taxon>
        <taxon>Shewanellaceae</taxon>
        <taxon>Shewanella</taxon>
    </lineage>
</organism>
<dbReference type="PROSITE" id="PS50883">
    <property type="entry name" value="EAL"/>
    <property type="match status" value="1"/>
</dbReference>
<dbReference type="Pfam" id="PF00990">
    <property type="entry name" value="GGDEF"/>
    <property type="match status" value="1"/>
</dbReference>
<dbReference type="InterPro" id="IPR001633">
    <property type="entry name" value="EAL_dom"/>
</dbReference>
<evidence type="ECO:0000259" key="9">
    <source>
        <dbReference type="PROSITE" id="PS50113"/>
    </source>
</evidence>
<dbReference type="SMART" id="SM00086">
    <property type="entry name" value="PAC"/>
    <property type="match status" value="3"/>
</dbReference>
<dbReference type="InterPro" id="IPR035919">
    <property type="entry name" value="EAL_sf"/>
</dbReference>
<evidence type="ECO:0000256" key="5">
    <source>
        <dbReference type="ARBA" id="ARBA00022989"/>
    </source>
</evidence>
<evidence type="ECO:0000256" key="2">
    <source>
        <dbReference type="ARBA" id="ARBA00004651"/>
    </source>
</evidence>
<dbReference type="InterPro" id="IPR000700">
    <property type="entry name" value="PAS-assoc_C"/>
</dbReference>
<feature type="domain" description="PAC" evidence="9">
    <location>
        <begin position="276"/>
        <end position="327"/>
    </location>
</feature>
<proteinExistence type="predicted"/>
<keyword evidence="6 7" id="KW-0472">Membrane</keyword>
<comment type="caution">
    <text evidence="12">The sequence shown here is derived from an EMBL/GenBank/DDBJ whole genome shotgun (WGS) entry which is preliminary data.</text>
</comment>
<feature type="domain" description="PAS" evidence="8">
    <location>
        <begin position="454"/>
        <end position="505"/>
    </location>
</feature>
<dbReference type="PROSITE" id="PS50112">
    <property type="entry name" value="PAS"/>
    <property type="match status" value="2"/>
</dbReference>
<protein>
    <submittedName>
        <fullName evidence="12">EAL domain-containing protein</fullName>
    </submittedName>
</protein>
<dbReference type="PROSITE" id="PS50887">
    <property type="entry name" value="GGDEF"/>
    <property type="match status" value="1"/>
</dbReference>
<dbReference type="NCBIfam" id="TIGR00229">
    <property type="entry name" value="sensory_box"/>
    <property type="match status" value="3"/>
</dbReference>
<dbReference type="GO" id="GO:0071555">
    <property type="term" value="P:cell wall organization"/>
    <property type="evidence" value="ECO:0007669"/>
    <property type="project" value="InterPro"/>
</dbReference>
<reference evidence="12 13" key="1">
    <citation type="submission" date="2018-12" db="EMBL/GenBank/DDBJ databases">
        <authorList>
            <person name="Yu L."/>
        </authorList>
    </citation>
    <scope>NUCLEOTIDE SEQUENCE [LARGE SCALE GENOMIC DNA]</scope>
    <source>
        <strain evidence="12 13">HAW-EB2</strain>
    </source>
</reference>
<dbReference type="SMART" id="SM00267">
    <property type="entry name" value="GGDEF"/>
    <property type="match status" value="1"/>
</dbReference>
<evidence type="ECO:0000256" key="7">
    <source>
        <dbReference type="SAM" id="Phobius"/>
    </source>
</evidence>
<dbReference type="Gene3D" id="3.30.450.20">
    <property type="entry name" value="PAS domain"/>
    <property type="match status" value="3"/>
</dbReference>
<dbReference type="SUPFAM" id="SSF55073">
    <property type="entry name" value="Nucleotide cyclase"/>
    <property type="match status" value="1"/>
</dbReference>
<keyword evidence="13" id="KW-1185">Reference proteome</keyword>